<dbReference type="EMBL" id="CP012949">
    <property type="protein sequence ID" value="ANB10675.1"/>
    <property type="molecule type" value="Genomic_DNA"/>
</dbReference>
<dbReference type="Proteomes" id="UP000076720">
    <property type="component" value="Chromosome"/>
</dbReference>
<keyword evidence="1" id="KW-0472">Membrane</keyword>
<evidence type="ECO:0000313" key="2">
    <source>
        <dbReference type="EMBL" id="ANB10675.1"/>
    </source>
</evidence>
<keyword evidence="1" id="KW-1133">Transmembrane helix</keyword>
<evidence type="ECO:0008006" key="4">
    <source>
        <dbReference type="Google" id="ProtNLM"/>
    </source>
</evidence>
<name>A0ABM6B9Z0_STRAM</name>
<protein>
    <recommendedName>
        <fullName evidence="4">Integral membrane protein</fullName>
    </recommendedName>
</protein>
<feature type="transmembrane region" description="Helical" evidence="1">
    <location>
        <begin position="49"/>
        <end position="66"/>
    </location>
</feature>
<evidence type="ECO:0000313" key="3">
    <source>
        <dbReference type="Proteomes" id="UP000076720"/>
    </source>
</evidence>
<gene>
    <name evidence="2" type="ORF">SAM40697_6723</name>
</gene>
<sequence length="84" mass="10220">MLGEMQVKRPLPVAVRWWFWWMSTVMVNWVRRLPLRVVWGVVSWRVSSVGWWGVVGVGWGWVVMLSSHRRKWWSRGTLNWVWAR</sequence>
<evidence type="ECO:0000256" key="1">
    <source>
        <dbReference type="SAM" id="Phobius"/>
    </source>
</evidence>
<proteinExistence type="predicted"/>
<organism evidence="2 3">
    <name type="scientific">Streptomyces ambofaciens</name>
    <dbReference type="NCBI Taxonomy" id="1889"/>
    <lineage>
        <taxon>Bacteria</taxon>
        <taxon>Bacillati</taxon>
        <taxon>Actinomycetota</taxon>
        <taxon>Actinomycetes</taxon>
        <taxon>Kitasatosporales</taxon>
        <taxon>Streptomycetaceae</taxon>
        <taxon>Streptomyces</taxon>
    </lineage>
</organism>
<reference evidence="2 3" key="2">
    <citation type="journal article" date="2016" name="Genome Announc.">
        <title>Complete Genome Sequence of Streptomyces ambofaciens DSM 40697, a Paradigm for Genome Plasticity Studies.</title>
        <authorList>
            <person name="Thibessard A."/>
            <person name="Leblond P."/>
        </authorList>
    </citation>
    <scope>NUCLEOTIDE SEQUENCE [LARGE SCALE GENOMIC DNA]</scope>
    <source>
        <strain evidence="2 3">DSM 40697</strain>
    </source>
</reference>
<reference evidence="3" key="1">
    <citation type="submission" date="2015-10" db="EMBL/GenBank/DDBJ databases">
        <title>Complete genome sequence of Streptomyces ambofaciens DSM 40697.</title>
        <authorList>
            <person name="Thibessard A."/>
            <person name="Leblond P."/>
        </authorList>
    </citation>
    <scope>NUCLEOTIDE SEQUENCE [LARGE SCALE GENOMIC DNA]</scope>
    <source>
        <strain evidence="3">DSM 40697</strain>
    </source>
</reference>
<accession>A0ABM6B9Z0</accession>
<keyword evidence="1" id="KW-0812">Transmembrane</keyword>
<feature type="transmembrane region" description="Helical" evidence="1">
    <location>
        <begin position="12"/>
        <end position="29"/>
    </location>
</feature>
<keyword evidence="3" id="KW-1185">Reference proteome</keyword>